<evidence type="ECO:0000256" key="1">
    <source>
        <dbReference type="ARBA" id="ARBA00022679"/>
    </source>
</evidence>
<evidence type="ECO:0000313" key="2">
    <source>
        <dbReference type="EMBL" id="MBO3664970.1"/>
    </source>
</evidence>
<comment type="caution">
    <text evidence="2">The sequence shown here is derived from an EMBL/GenBank/DDBJ whole genome shotgun (WGS) entry which is preliminary data.</text>
</comment>
<evidence type="ECO:0000313" key="3">
    <source>
        <dbReference type="Proteomes" id="UP000680132"/>
    </source>
</evidence>
<dbReference type="EMBL" id="JAGFOA010000007">
    <property type="protein sequence ID" value="MBO3664970.1"/>
    <property type="molecule type" value="Genomic_DNA"/>
</dbReference>
<reference evidence="2" key="1">
    <citation type="submission" date="2021-03" db="EMBL/GenBank/DDBJ databases">
        <title>Microbacterium sp. nov., a novel actinobacterium isolated from cow dung.</title>
        <authorList>
            <person name="Zhang L."/>
        </authorList>
    </citation>
    <scope>NUCLEOTIDE SEQUENCE</scope>
    <source>
        <strain evidence="2">NEAU-LLB</strain>
    </source>
</reference>
<dbReference type="AlphaFoldDB" id="A0A939QMI3"/>
<dbReference type="PANTHER" id="PTHR46401:SF2">
    <property type="entry name" value="GLYCOSYLTRANSFERASE WBBK-RELATED"/>
    <property type="match status" value="1"/>
</dbReference>
<sequence length="331" mass="34863">MTVTLRVVLDQLVAPDDADLAEASRELVAALHETAPEGCVVEELVAARPREMAPGGMVHSPTLRAPLARRGREATGDQTAVTVWDLRPWEAPGELPHVQVADARKRLRRAAKRADAVVVPTHAMAERLRGLARLDDRVRVIAGAHPGGFGAPTDAAARHRDLGLPARFVALVGGEDGLPAGLAAAAPTGLDVVILDVRPETAQAARTRAISAGFDPARVHPLASLDRGDRATVLSEAVLCLAPSGHSAWPWRALEAMALGTPLVALDSEVHREVVLDGGLVVAADELTAAVAETASGGRDAARLRVLGRDRSRAFSWAGAAERVWQLHADL</sequence>
<name>A0A939QMI3_9MICO</name>
<dbReference type="Gene3D" id="3.40.50.2000">
    <property type="entry name" value="Glycogen Phosphorylase B"/>
    <property type="match status" value="2"/>
</dbReference>
<organism evidence="2 3">
    <name type="scientific">Microbacterium stercoris</name>
    <dbReference type="NCBI Taxonomy" id="2820289"/>
    <lineage>
        <taxon>Bacteria</taxon>
        <taxon>Bacillati</taxon>
        <taxon>Actinomycetota</taxon>
        <taxon>Actinomycetes</taxon>
        <taxon>Micrococcales</taxon>
        <taxon>Microbacteriaceae</taxon>
        <taxon>Microbacterium</taxon>
    </lineage>
</organism>
<dbReference type="GO" id="GO:0016757">
    <property type="term" value="F:glycosyltransferase activity"/>
    <property type="evidence" value="ECO:0007669"/>
    <property type="project" value="TreeGrafter"/>
</dbReference>
<accession>A0A939QMI3</accession>
<keyword evidence="3" id="KW-1185">Reference proteome</keyword>
<dbReference type="Pfam" id="PF13692">
    <property type="entry name" value="Glyco_trans_1_4"/>
    <property type="match status" value="1"/>
</dbReference>
<gene>
    <name evidence="2" type="ORF">J5V96_15845</name>
</gene>
<dbReference type="SUPFAM" id="SSF53756">
    <property type="entry name" value="UDP-Glycosyltransferase/glycogen phosphorylase"/>
    <property type="match status" value="1"/>
</dbReference>
<proteinExistence type="predicted"/>
<dbReference type="Proteomes" id="UP000680132">
    <property type="component" value="Unassembled WGS sequence"/>
</dbReference>
<dbReference type="PANTHER" id="PTHR46401">
    <property type="entry name" value="GLYCOSYLTRANSFERASE WBBK-RELATED"/>
    <property type="match status" value="1"/>
</dbReference>
<protein>
    <submittedName>
        <fullName evidence="2">Glycosyltransferase</fullName>
    </submittedName>
</protein>
<dbReference type="RefSeq" id="WP_208505198.1">
    <property type="nucleotide sequence ID" value="NZ_JAGFOA010000007.1"/>
</dbReference>
<dbReference type="GO" id="GO:0009103">
    <property type="term" value="P:lipopolysaccharide biosynthetic process"/>
    <property type="evidence" value="ECO:0007669"/>
    <property type="project" value="TreeGrafter"/>
</dbReference>
<keyword evidence="1" id="KW-0808">Transferase</keyword>